<accession>A0A4Z2GCG4</accession>
<proteinExistence type="predicted"/>
<comment type="caution">
    <text evidence="1">The sequence shown here is derived from an EMBL/GenBank/DDBJ whole genome shotgun (WGS) entry which is preliminary data.</text>
</comment>
<organism evidence="1 2">
    <name type="scientific">Liparis tanakae</name>
    <name type="common">Tanaka's snailfish</name>
    <dbReference type="NCBI Taxonomy" id="230148"/>
    <lineage>
        <taxon>Eukaryota</taxon>
        <taxon>Metazoa</taxon>
        <taxon>Chordata</taxon>
        <taxon>Craniata</taxon>
        <taxon>Vertebrata</taxon>
        <taxon>Euteleostomi</taxon>
        <taxon>Actinopterygii</taxon>
        <taxon>Neopterygii</taxon>
        <taxon>Teleostei</taxon>
        <taxon>Neoteleostei</taxon>
        <taxon>Acanthomorphata</taxon>
        <taxon>Eupercaria</taxon>
        <taxon>Perciformes</taxon>
        <taxon>Cottioidei</taxon>
        <taxon>Cottales</taxon>
        <taxon>Liparidae</taxon>
        <taxon>Liparis</taxon>
    </lineage>
</organism>
<evidence type="ECO:0000313" key="1">
    <source>
        <dbReference type="EMBL" id="TNN50931.1"/>
    </source>
</evidence>
<gene>
    <name evidence="1" type="ORF">EYF80_038864</name>
</gene>
<dbReference type="Proteomes" id="UP000314294">
    <property type="component" value="Unassembled WGS sequence"/>
</dbReference>
<keyword evidence="2" id="KW-1185">Reference proteome</keyword>
<evidence type="ECO:0000313" key="2">
    <source>
        <dbReference type="Proteomes" id="UP000314294"/>
    </source>
</evidence>
<protein>
    <submittedName>
        <fullName evidence="1">Uncharacterized protein</fullName>
    </submittedName>
</protein>
<sequence length="80" mass="8688">MGPRTAEPLAGAGAWALARWATLRGAQPVRPKQADPITVGQDRSVCSPTLLFAKDPVAMATKRALYEHLIPHLNIPGYLW</sequence>
<dbReference type="EMBL" id="SRLO01000600">
    <property type="protein sequence ID" value="TNN50931.1"/>
    <property type="molecule type" value="Genomic_DNA"/>
</dbReference>
<reference evidence="1 2" key="1">
    <citation type="submission" date="2019-03" db="EMBL/GenBank/DDBJ databases">
        <title>First draft genome of Liparis tanakae, snailfish: a comprehensive survey of snailfish specific genes.</title>
        <authorList>
            <person name="Kim W."/>
            <person name="Song I."/>
            <person name="Jeong J.-H."/>
            <person name="Kim D."/>
            <person name="Kim S."/>
            <person name="Ryu S."/>
            <person name="Song J.Y."/>
            <person name="Lee S.K."/>
        </authorList>
    </citation>
    <scope>NUCLEOTIDE SEQUENCE [LARGE SCALE GENOMIC DNA]</scope>
    <source>
        <tissue evidence="1">Muscle</tissue>
    </source>
</reference>
<dbReference type="AlphaFoldDB" id="A0A4Z2GCG4"/>
<name>A0A4Z2GCG4_9TELE</name>